<evidence type="ECO:0000256" key="14">
    <source>
        <dbReference type="SAM" id="Phobius"/>
    </source>
</evidence>
<keyword evidence="3 13" id="KW-0813">Transport</keyword>
<evidence type="ECO:0000256" key="10">
    <source>
        <dbReference type="ARBA" id="ARBA00023128"/>
    </source>
</evidence>
<dbReference type="GO" id="GO:0015986">
    <property type="term" value="P:proton motive force-driven ATP synthesis"/>
    <property type="evidence" value="ECO:0007669"/>
    <property type="project" value="InterPro"/>
</dbReference>
<protein>
    <recommendedName>
        <fullName evidence="13">ATP synthase complex subunit 8</fullName>
    </recommendedName>
</protein>
<gene>
    <name evidence="15" type="primary">ATP8</name>
</gene>
<dbReference type="AlphaFoldDB" id="A0A343UJE7"/>
<keyword evidence="11 14" id="KW-0472">Membrane</keyword>
<keyword evidence="6 13" id="KW-0375">Hydrogen ion transport</keyword>
<evidence type="ECO:0000256" key="8">
    <source>
        <dbReference type="ARBA" id="ARBA00022990"/>
    </source>
</evidence>
<organism evidence="15">
    <name type="scientific">Ochotona erythrotis</name>
    <name type="common">Chinese red pika</name>
    <dbReference type="NCBI Taxonomy" id="130830"/>
    <lineage>
        <taxon>Eukaryota</taxon>
        <taxon>Metazoa</taxon>
        <taxon>Chordata</taxon>
        <taxon>Craniata</taxon>
        <taxon>Vertebrata</taxon>
        <taxon>Euteleostomi</taxon>
        <taxon>Mammalia</taxon>
        <taxon>Eutheria</taxon>
        <taxon>Euarchontoglires</taxon>
        <taxon>Glires</taxon>
        <taxon>Lagomorpha</taxon>
        <taxon>Ochotonidae</taxon>
        <taxon>Ochotona</taxon>
    </lineage>
</organism>
<dbReference type="EMBL" id="MG051346">
    <property type="protein sequence ID" value="AVC55697.1"/>
    <property type="molecule type" value="Genomic_DNA"/>
</dbReference>
<evidence type="ECO:0000256" key="2">
    <source>
        <dbReference type="ARBA" id="ARBA00008892"/>
    </source>
</evidence>
<dbReference type="GO" id="GO:0015078">
    <property type="term" value="F:proton transmembrane transporter activity"/>
    <property type="evidence" value="ECO:0007669"/>
    <property type="project" value="InterPro"/>
</dbReference>
<dbReference type="InterPro" id="IPR039017">
    <property type="entry name" value="ATP8_mammal"/>
</dbReference>
<evidence type="ECO:0000256" key="9">
    <source>
        <dbReference type="ARBA" id="ARBA00023065"/>
    </source>
</evidence>
<evidence type="ECO:0000313" key="15">
    <source>
        <dbReference type="EMBL" id="AVC55697.1"/>
    </source>
</evidence>
<evidence type="ECO:0000256" key="5">
    <source>
        <dbReference type="ARBA" id="ARBA00022692"/>
    </source>
</evidence>
<keyword evidence="12" id="KW-0066">ATP synthesis</keyword>
<dbReference type="GO" id="GO:0031966">
    <property type="term" value="C:mitochondrial membrane"/>
    <property type="evidence" value="ECO:0007669"/>
    <property type="project" value="UniProtKB-SubCell"/>
</dbReference>
<proteinExistence type="inferred from homology"/>
<feature type="transmembrane region" description="Helical" evidence="14">
    <location>
        <begin position="6"/>
        <end position="24"/>
    </location>
</feature>
<keyword evidence="4 13" id="KW-0138">CF(0)</keyword>
<name>A0A343UJE7_OCHER</name>
<dbReference type="PANTHER" id="PTHR13722">
    <property type="entry name" value="ATP SYNTHASE PROTEIN 8"/>
    <property type="match status" value="1"/>
</dbReference>
<dbReference type="PANTHER" id="PTHR13722:SF0">
    <property type="entry name" value="ATP SYNTHASE PROTEIN 8"/>
    <property type="match status" value="1"/>
</dbReference>
<keyword evidence="9 13" id="KW-0406">Ion transport</keyword>
<comment type="similarity">
    <text evidence="2 13">Belongs to the ATPase protein 8 family.</text>
</comment>
<accession>A0A343UJE7</accession>
<reference evidence="15" key="1">
    <citation type="submission" date="2017-10" db="EMBL/GenBank/DDBJ databases">
        <title>Complete sequence of the Ochotana erythrotis mitochondrial genome.</title>
        <authorList>
            <person name="He J.Y."/>
            <person name="Ma G.Y."/>
            <person name="Xie C.H."/>
            <person name="Su P.J."/>
        </authorList>
    </citation>
    <scope>NUCLEOTIDE SEQUENCE</scope>
</reference>
<keyword evidence="5 13" id="KW-0812">Transmembrane</keyword>
<evidence type="ECO:0000256" key="11">
    <source>
        <dbReference type="ARBA" id="ARBA00023136"/>
    </source>
</evidence>
<dbReference type="GeneID" id="36275880"/>
<dbReference type="Pfam" id="PF00895">
    <property type="entry name" value="ATP-synt_8"/>
    <property type="match status" value="1"/>
</dbReference>
<keyword evidence="10 13" id="KW-0496">Mitochondrion</keyword>
<evidence type="ECO:0000256" key="1">
    <source>
        <dbReference type="ARBA" id="ARBA00004304"/>
    </source>
</evidence>
<dbReference type="CTD" id="4509"/>
<dbReference type="GO" id="GO:0045259">
    <property type="term" value="C:proton-transporting ATP synthase complex"/>
    <property type="evidence" value="ECO:0007669"/>
    <property type="project" value="UniProtKB-KW"/>
</dbReference>
<keyword evidence="8" id="KW-0007">Acetylation</keyword>
<evidence type="ECO:0000256" key="13">
    <source>
        <dbReference type="RuleBase" id="RU003661"/>
    </source>
</evidence>
<evidence type="ECO:0000256" key="7">
    <source>
        <dbReference type="ARBA" id="ARBA00022989"/>
    </source>
</evidence>
<keyword evidence="7 14" id="KW-1133">Transmembrane helix</keyword>
<evidence type="ECO:0000256" key="3">
    <source>
        <dbReference type="ARBA" id="ARBA00022448"/>
    </source>
</evidence>
<comment type="subcellular location">
    <subcellularLocation>
        <location evidence="1 13">Mitochondrion membrane</location>
        <topology evidence="1 13">Single-pass membrane protein</topology>
    </subcellularLocation>
</comment>
<dbReference type="RefSeq" id="YP_009469083.1">
    <property type="nucleotide sequence ID" value="NC_037186.1"/>
</dbReference>
<evidence type="ECO:0000256" key="12">
    <source>
        <dbReference type="ARBA" id="ARBA00023310"/>
    </source>
</evidence>
<evidence type="ECO:0000256" key="6">
    <source>
        <dbReference type="ARBA" id="ARBA00022781"/>
    </source>
</evidence>
<evidence type="ECO:0000256" key="4">
    <source>
        <dbReference type="ARBA" id="ARBA00022547"/>
    </source>
</evidence>
<dbReference type="InterPro" id="IPR001421">
    <property type="entry name" value="ATP8_metazoa"/>
</dbReference>
<geneLocation type="mitochondrion" evidence="15"/>
<sequence>MPQLDTSTWFITILSMMISLFSLIQLKFHKYAYPANPTPTGLKLTKQPTPWNSKWTKIYSPLSLPPQL</sequence>